<dbReference type="InterPro" id="IPR001584">
    <property type="entry name" value="Integrase_cat-core"/>
</dbReference>
<dbReference type="SUPFAM" id="SSF53098">
    <property type="entry name" value="Ribonuclease H-like"/>
    <property type="match status" value="1"/>
</dbReference>
<dbReference type="KEGG" id="ccx:COCOR_01899"/>
<dbReference type="AlphaFoldDB" id="H8MG58"/>
<sequence>MATDFAIYFCEPRKPWQRGTNENTHWLLRQYIPDGTDVSTFTQRQLYSVALKLNQRPRKTLEFESPAAKLQQVSR</sequence>
<protein>
    <submittedName>
        <fullName evidence="2">Transposase for insertion sequence element IS1086</fullName>
    </submittedName>
</protein>
<proteinExistence type="predicted"/>
<dbReference type="InParanoid" id="H8MG58"/>
<dbReference type="PROSITE" id="PS50994">
    <property type="entry name" value="INTEGRASE"/>
    <property type="match status" value="1"/>
</dbReference>
<dbReference type="GO" id="GO:0032196">
    <property type="term" value="P:transposition"/>
    <property type="evidence" value="ECO:0007669"/>
    <property type="project" value="TreeGrafter"/>
</dbReference>
<dbReference type="InterPro" id="IPR051917">
    <property type="entry name" value="Transposase-Integrase"/>
</dbReference>
<dbReference type="STRING" id="1144275.COCOR_01899"/>
<keyword evidence="3" id="KW-1185">Reference proteome</keyword>
<gene>
    <name evidence="2" type="ordered locus">COCOR_01899</name>
</gene>
<name>H8MG58_CORCM</name>
<reference evidence="3" key="2">
    <citation type="submission" date="2012-03" db="EMBL/GenBank/DDBJ databases">
        <title>Genome sequence of the fruiting myxobacterium Corallococcus coralloides DSM 2259.</title>
        <authorList>
            <person name="Huntley S."/>
            <person name="Zhang Y."/>
            <person name="Treuner-Lange A."/>
            <person name="Sensen C.W."/>
            <person name="Sogaard-Andersen L."/>
        </authorList>
    </citation>
    <scope>NUCLEOTIDE SEQUENCE [LARGE SCALE GENOMIC DNA]</scope>
    <source>
        <strain evidence="3">ATCC 25202 / DSM 2259 / NBRC 100086 / M2</strain>
    </source>
</reference>
<evidence type="ECO:0000313" key="2">
    <source>
        <dbReference type="EMBL" id="AFE09146.1"/>
    </source>
</evidence>
<evidence type="ECO:0000259" key="1">
    <source>
        <dbReference type="PROSITE" id="PS50994"/>
    </source>
</evidence>
<reference evidence="2 3" key="1">
    <citation type="journal article" date="2012" name="J. Bacteriol.">
        <title>Complete Genome Sequence of the Fruiting Myxobacterium Corallococcus coralloides DSM 2259.</title>
        <authorList>
            <person name="Huntley S."/>
            <person name="Zhang Y."/>
            <person name="Treuner-Lange A."/>
            <person name="Kneip S."/>
            <person name="Sensen C.W."/>
            <person name="Sogaard-Andersen L."/>
        </authorList>
    </citation>
    <scope>NUCLEOTIDE SEQUENCE [LARGE SCALE GENOMIC DNA]</scope>
    <source>
        <strain evidence="3">ATCC 25202 / DSM 2259 / NBRC 100086 / M2</strain>
    </source>
</reference>
<organism evidence="2 3">
    <name type="scientific">Corallococcus coralloides (strain ATCC 25202 / DSM 2259 / NBRC 100086 / M2)</name>
    <name type="common">Myxococcus coralloides</name>
    <dbReference type="NCBI Taxonomy" id="1144275"/>
    <lineage>
        <taxon>Bacteria</taxon>
        <taxon>Pseudomonadati</taxon>
        <taxon>Myxococcota</taxon>
        <taxon>Myxococcia</taxon>
        <taxon>Myxococcales</taxon>
        <taxon>Cystobacterineae</taxon>
        <taxon>Myxococcaceae</taxon>
        <taxon>Corallococcus</taxon>
    </lineage>
</organism>
<dbReference type="InterPro" id="IPR012337">
    <property type="entry name" value="RNaseH-like_sf"/>
</dbReference>
<dbReference type="HOGENOM" id="CLU_035706_10_3_7"/>
<accession>H8MG58</accession>
<dbReference type="PANTHER" id="PTHR10948">
    <property type="entry name" value="TRANSPOSASE"/>
    <property type="match status" value="1"/>
</dbReference>
<dbReference type="GO" id="GO:0004803">
    <property type="term" value="F:transposase activity"/>
    <property type="evidence" value="ECO:0007669"/>
    <property type="project" value="TreeGrafter"/>
</dbReference>
<dbReference type="PANTHER" id="PTHR10948:SF23">
    <property type="entry name" value="TRANSPOSASE INSI FOR INSERTION SEQUENCE ELEMENT IS30A-RELATED"/>
    <property type="match status" value="1"/>
</dbReference>
<dbReference type="GO" id="GO:0005829">
    <property type="term" value="C:cytosol"/>
    <property type="evidence" value="ECO:0007669"/>
    <property type="project" value="TreeGrafter"/>
</dbReference>
<dbReference type="eggNOG" id="COG2826">
    <property type="taxonomic scope" value="Bacteria"/>
</dbReference>
<dbReference type="GO" id="GO:0015074">
    <property type="term" value="P:DNA integration"/>
    <property type="evidence" value="ECO:0007669"/>
    <property type="project" value="InterPro"/>
</dbReference>
<dbReference type="Proteomes" id="UP000007587">
    <property type="component" value="Chromosome"/>
</dbReference>
<feature type="domain" description="Integrase catalytic" evidence="1">
    <location>
        <begin position="1"/>
        <end position="74"/>
    </location>
</feature>
<dbReference type="EMBL" id="CP003389">
    <property type="protein sequence ID" value="AFE09146.1"/>
    <property type="molecule type" value="Genomic_DNA"/>
</dbReference>
<evidence type="ECO:0000313" key="3">
    <source>
        <dbReference type="Proteomes" id="UP000007587"/>
    </source>
</evidence>